<dbReference type="AlphaFoldDB" id="A0A1Y2JZW9"/>
<dbReference type="EMBL" id="LVJN01000021">
    <property type="protein sequence ID" value="OSM00379.1"/>
    <property type="molecule type" value="Genomic_DNA"/>
</dbReference>
<evidence type="ECO:0000313" key="3">
    <source>
        <dbReference type="Proteomes" id="UP000194003"/>
    </source>
</evidence>
<accession>A0A1Y2JZW9</accession>
<organism evidence="2 3">
    <name type="scientific">Magnetofaba australis IT-1</name>
    <dbReference type="NCBI Taxonomy" id="1434232"/>
    <lineage>
        <taxon>Bacteria</taxon>
        <taxon>Pseudomonadati</taxon>
        <taxon>Pseudomonadota</taxon>
        <taxon>Magnetococcia</taxon>
        <taxon>Magnetococcales</taxon>
        <taxon>Magnetococcaceae</taxon>
        <taxon>Magnetofaba</taxon>
    </lineage>
</organism>
<keyword evidence="3" id="KW-1185">Reference proteome</keyword>
<comment type="caution">
    <text evidence="2">The sequence shown here is derived from an EMBL/GenBank/DDBJ whole genome shotgun (WGS) entry which is preliminary data.</text>
</comment>
<evidence type="ECO:0000313" key="2">
    <source>
        <dbReference type="EMBL" id="OSM00379.1"/>
    </source>
</evidence>
<proteinExistence type="predicted"/>
<name>A0A1Y2JZW9_9PROT</name>
<gene>
    <name evidence="2" type="ORF">MAIT1_00884</name>
</gene>
<evidence type="ECO:0000256" key="1">
    <source>
        <dbReference type="SAM" id="SignalP"/>
    </source>
</evidence>
<keyword evidence="1" id="KW-0732">Signal</keyword>
<reference evidence="2 3" key="1">
    <citation type="journal article" date="2016" name="BMC Genomics">
        <title>Combined genomic and structural analyses of a cultured magnetotactic bacterium reveals its niche adaptation to a dynamic environment.</title>
        <authorList>
            <person name="Araujo A.C."/>
            <person name="Morillo V."/>
            <person name="Cypriano J."/>
            <person name="Teixeira L.C."/>
            <person name="Leao P."/>
            <person name="Lyra S."/>
            <person name="Almeida L.G."/>
            <person name="Bazylinski D.A."/>
            <person name="Vasconcellos A.T."/>
            <person name="Abreu F."/>
            <person name="Lins U."/>
        </authorList>
    </citation>
    <scope>NUCLEOTIDE SEQUENCE [LARGE SCALE GENOMIC DNA]</scope>
    <source>
        <strain evidence="2 3">IT-1</strain>
    </source>
</reference>
<dbReference type="STRING" id="1434232.MAIT1_00884"/>
<protein>
    <submittedName>
        <fullName evidence="2">Uncharacterized protein</fullName>
    </submittedName>
</protein>
<feature type="signal peptide" evidence="1">
    <location>
        <begin position="1"/>
        <end position="33"/>
    </location>
</feature>
<sequence length="140" mass="15962">MYKSFSGALIIMRGLRRKLLLILALLWPMPAQADAPRIVDAQASRLDTGAWRFDVTVRHADSGWDHFADGWEILATDKTTVLARRTLYHPHVNEQPFTRSLSPVQLDKEVSQIFIRVHDKRHGYGEALYSLTLPKTPPSE</sequence>
<dbReference type="Proteomes" id="UP000194003">
    <property type="component" value="Unassembled WGS sequence"/>
</dbReference>
<feature type="chain" id="PRO_5012146860" evidence="1">
    <location>
        <begin position="34"/>
        <end position="140"/>
    </location>
</feature>